<dbReference type="GO" id="GO:0062129">
    <property type="term" value="C:chitin-based extracellular matrix"/>
    <property type="evidence" value="ECO:0007669"/>
    <property type="project" value="TreeGrafter"/>
</dbReference>
<dbReference type="PANTHER" id="PTHR10380">
    <property type="entry name" value="CUTICLE PROTEIN"/>
    <property type="match status" value="1"/>
</dbReference>
<protein>
    <submittedName>
        <fullName evidence="4">Endocuticle structural glycoprotein ABD-5</fullName>
    </submittedName>
</protein>
<evidence type="ECO:0000256" key="3">
    <source>
        <dbReference type="SAM" id="SignalP"/>
    </source>
</evidence>
<gene>
    <name evidence="4" type="ORF">DMAD_07296</name>
</gene>
<evidence type="ECO:0000256" key="2">
    <source>
        <dbReference type="PROSITE-ProRule" id="PRU00497"/>
    </source>
</evidence>
<dbReference type="InterPro" id="IPR031311">
    <property type="entry name" value="CHIT_BIND_RR_consensus"/>
</dbReference>
<name>A0AAU9FV61_DROMD</name>
<evidence type="ECO:0000313" key="4">
    <source>
        <dbReference type="EMBL" id="BFF99378.1"/>
    </source>
</evidence>
<dbReference type="InterPro" id="IPR050468">
    <property type="entry name" value="Cuticle_Struct_Prot"/>
</dbReference>
<dbReference type="Pfam" id="PF00379">
    <property type="entry name" value="Chitin_bind_4"/>
    <property type="match status" value="1"/>
</dbReference>
<accession>A0AAU9FV61</accession>
<feature type="chain" id="PRO_5043650449" evidence="3">
    <location>
        <begin position="18"/>
        <end position="102"/>
    </location>
</feature>
<sequence>MKCVLLIVLLSVALCMAAPADNVQIVKLESQVLADGYNYAYETSDGSKQEQQATLKKLGPEEDALQVTGSYTYVGDDGQTYTVTYTANENGFQPQGAHIPHV</sequence>
<dbReference type="PROSITE" id="PS51155">
    <property type="entry name" value="CHIT_BIND_RR_2"/>
    <property type="match status" value="1"/>
</dbReference>
<dbReference type="PROSITE" id="PS00233">
    <property type="entry name" value="CHIT_BIND_RR_1"/>
    <property type="match status" value="1"/>
</dbReference>
<keyword evidence="1 2" id="KW-0193">Cuticle</keyword>
<evidence type="ECO:0000256" key="1">
    <source>
        <dbReference type="ARBA" id="ARBA00022460"/>
    </source>
</evidence>
<dbReference type="PRINTS" id="PR00947">
    <property type="entry name" value="CUTICLE"/>
</dbReference>
<dbReference type="AlphaFoldDB" id="A0AAU9FV61"/>
<dbReference type="EMBL" id="AP029265">
    <property type="protein sequence ID" value="BFF99378.1"/>
    <property type="molecule type" value="Genomic_DNA"/>
</dbReference>
<keyword evidence="3" id="KW-0732">Signal</keyword>
<dbReference type="Proteomes" id="UP001500889">
    <property type="component" value="Chromosome J"/>
</dbReference>
<evidence type="ECO:0000313" key="5">
    <source>
        <dbReference type="Proteomes" id="UP001500889"/>
    </source>
</evidence>
<keyword evidence="5" id="KW-1185">Reference proteome</keyword>
<proteinExistence type="predicted"/>
<dbReference type="InterPro" id="IPR000618">
    <property type="entry name" value="Insect_cuticle"/>
</dbReference>
<dbReference type="PANTHER" id="PTHR10380:SF218">
    <property type="entry name" value="ADULT CUTICLE PROTEIN 65AA-RELATED"/>
    <property type="match status" value="1"/>
</dbReference>
<reference evidence="4 5" key="1">
    <citation type="submission" date="2024-02" db="EMBL/GenBank/DDBJ databases">
        <title>A chromosome-level genome assembly of Drosophila madeirensis, a fruit fly species endemic to Madeira island.</title>
        <authorList>
            <person name="Tomihara K."/>
            <person name="Llopart A."/>
            <person name="Yamamoto D."/>
        </authorList>
    </citation>
    <scope>NUCLEOTIDE SEQUENCE [LARGE SCALE GENOMIC DNA]</scope>
    <source>
        <strain evidence="4 5">RF1</strain>
    </source>
</reference>
<feature type="signal peptide" evidence="3">
    <location>
        <begin position="1"/>
        <end position="17"/>
    </location>
</feature>
<dbReference type="GO" id="GO:0008010">
    <property type="term" value="F:structural constituent of chitin-based larval cuticle"/>
    <property type="evidence" value="ECO:0007669"/>
    <property type="project" value="TreeGrafter"/>
</dbReference>
<organism evidence="4 5">
    <name type="scientific">Drosophila madeirensis</name>
    <name type="common">Fruit fly</name>
    <dbReference type="NCBI Taxonomy" id="30013"/>
    <lineage>
        <taxon>Eukaryota</taxon>
        <taxon>Metazoa</taxon>
        <taxon>Ecdysozoa</taxon>
        <taxon>Arthropoda</taxon>
        <taxon>Hexapoda</taxon>
        <taxon>Insecta</taxon>
        <taxon>Pterygota</taxon>
        <taxon>Neoptera</taxon>
        <taxon>Endopterygota</taxon>
        <taxon>Diptera</taxon>
        <taxon>Brachycera</taxon>
        <taxon>Muscomorpha</taxon>
        <taxon>Ephydroidea</taxon>
        <taxon>Drosophilidae</taxon>
        <taxon>Drosophila</taxon>
        <taxon>Sophophora</taxon>
    </lineage>
</organism>